<keyword evidence="3 5" id="KW-1133">Transmembrane helix</keyword>
<evidence type="ECO:0000256" key="2">
    <source>
        <dbReference type="ARBA" id="ARBA00022692"/>
    </source>
</evidence>
<sequence>MASQPSRSRPIWREPGMPHLLLTTGFAFAGFAVLLPVAPMHVVALGGDTFLAGLVNAVLMASTILTQLVVERVRSRIGWSVVLVLGCLFLGSPALVEIFASQAWHVVALAAVRGIGFGIITVSGASAIAVLFTPERRGRAVGAYGLAVAAAQLLLTPLAPWIAETAGFTTAMVLAAIPIVGIPFGISAGEVIGRHPRTVPTATIKPATVTGPRIPLVRLLPPIAALTAVTCSGGAIMTFAPQFAPDAVLTLVLLLVFTATGAISRWLAGHLADRFGAQTFIVPGLGIAALGLVGIAASIAGIADTGGPVLLVAGALLVGTSFGVMQNVTLVRAFELAGEHAKGTASTAWNVAFDAGTGVGALGIGALATGTSFAFSFVLLAGLCSIVGAALLVSSGRHNGEV</sequence>
<evidence type="ECO:0000313" key="7">
    <source>
        <dbReference type="EMBL" id="BAK36858.1"/>
    </source>
</evidence>
<dbReference type="AlphaFoldDB" id="F5XQ27"/>
<feature type="transmembrane region" description="Helical" evidence="5">
    <location>
        <begin position="20"/>
        <end position="38"/>
    </location>
</feature>
<keyword evidence="8" id="KW-1185">Reference proteome</keyword>
<evidence type="ECO:0000313" key="8">
    <source>
        <dbReference type="Proteomes" id="UP000007947"/>
    </source>
</evidence>
<feature type="transmembrane region" description="Helical" evidence="5">
    <location>
        <begin position="223"/>
        <end position="241"/>
    </location>
</feature>
<dbReference type="Pfam" id="PF07690">
    <property type="entry name" value="MFS_1"/>
    <property type="match status" value="1"/>
</dbReference>
<dbReference type="InterPro" id="IPR011701">
    <property type="entry name" value="MFS"/>
</dbReference>
<proteinExistence type="predicted"/>
<feature type="transmembrane region" description="Helical" evidence="5">
    <location>
        <begin position="309"/>
        <end position="328"/>
    </location>
</feature>
<dbReference type="GO" id="GO:0022857">
    <property type="term" value="F:transmembrane transporter activity"/>
    <property type="evidence" value="ECO:0007669"/>
    <property type="project" value="InterPro"/>
</dbReference>
<feature type="domain" description="Major facilitator superfamily (MFS) profile" evidence="6">
    <location>
        <begin position="1"/>
        <end position="399"/>
    </location>
</feature>
<comment type="subcellular location">
    <subcellularLocation>
        <location evidence="1">Cell membrane</location>
        <topology evidence="1">Multi-pass membrane protein</topology>
    </subcellularLocation>
</comment>
<feature type="transmembrane region" description="Helical" evidence="5">
    <location>
        <begin position="247"/>
        <end position="268"/>
    </location>
</feature>
<dbReference type="InterPro" id="IPR020846">
    <property type="entry name" value="MFS_dom"/>
</dbReference>
<dbReference type="GO" id="GO:0005886">
    <property type="term" value="C:plasma membrane"/>
    <property type="evidence" value="ECO:0007669"/>
    <property type="project" value="UniProtKB-SubCell"/>
</dbReference>
<dbReference type="InterPro" id="IPR036259">
    <property type="entry name" value="MFS_trans_sf"/>
</dbReference>
<evidence type="ECO:0000256" key="5">
    <source>
        <dbReference type="SAM" id="Phobius"/>
    </source>
</evidence>
<feature type="transmembrane region" description="Helical" evidence="5">
    <location>
        <begin position="144"/>
        <end position="162"/>
    </location>
</feature>
<dbReference type="EMBL" id="AP012204">
    <property type="protein sequence ID" value="BAK36858.1"/>
    <property type="molecule type" value="Genomic_DNA"/>
</dbReference>
<dbReference type="PANTHER" id="PTHR23531:SF1">
    <property type="entry name" value="QUINOLENE RESISTANCE PROTEIN NORA"/>
    <property type="match status" value="1"/>
</dbReference>
<evidence type="ECO:0000256" key="3">
    <source>
        <dbReference type="ARBA" id="ARBA00022989"/>
    </source>
</evidence>
<feature type="transmembrane region" description="Helical" evidence="5">
    <location>
        <begin position="106"/>
        <end position="132"/>
    </location>
</feature>
<feature type="transmembrane region" description="Helical" evidence="5">
    <location>
        <begin position="280"/>
        <end position="303"/>
    </location>
</feature>
<dbReference type="STRING" id="1032480.MLP_38440"/>
<organism evidence="7 8">
    <name type="scientific">Microlunatus phosphovorus (strain ATCC 700054 / DSM 10555 / JCM 9379 / NBRC 101784 / NCIMB 13414 / VKM Ac-1990 / NM-1)</name>
    <dbReference type="NCBI Taxonomy" id="1032480"/>
    <lineage>
        <taxon>Bacteria</taxon>
        <taxon>Bacillati</taxon>
        <taxon>Actinomycetota</taxon>
        <taxon>Actinomycetes</taxon>
        <taxon>Propionibacteriales</taxon>
        <taxon>Propionibacteriaceae</taxon>
        <taxon>Microlunatus</taxon>
    </lineage>
</organism>
<dbReference type="eggNOG" id="COG2223">
    <property type="taxonomic scope" value="Bacteria"/>
</dbReference>
<dbReference type="HOGENOM" id="CLU_001265_10_13_11"/>
<feature type="transmembrane region" description="Helical" evidence="5">
    <location>
        <begin position="50"/>
        <end position="70"/>
    </location>
</feature>
<dbReference type="Gene3D" id="1.20.1250.20">
    <property type="entry name" value="MFS general substrate transporter like domains"/>
    <property type="match status" value="1"/>
</dbReference>
<evidence type="ECO:0000256" key="4">
    <source>
        <dbReference type="ARBA" id="ARBA00023136"/>
    </source>
</evidence>
<dbReference type="Proteomes" id="UP000007947">
    <property type="component" value="Chromosome"/>
</dbReference>
<evidence type="ECO:0000259" key="6">
    <source>
        <dbReference type="PROSITE" id="PS50850"/>
    </source>
</evidence>
<reference evidence="7 8" key="1">
    <citation type="submission" date="2011-05" db="EMBL/GenBank/DDBJ databases">
        <title>Whole genome sequence of Microlunatus phosphovorus NM-1.</title>
        <authorList>
            <person name="Hosoyama A."/>
            <person name="Sasaki K."/>
            <person name="Harada T."/>
            <person name="Igarashi R."/>
            <person name="Kawakoshi A."/>
            <person name="Sasagawa M."/>
            <person name="Fukada J."/>
            <person name="Nakamura S."/>
            <person name="Katano Y."/>
            <person name="Hanada S."/>
            <person name="Kamagata Y."/>
            <person name="Nakamura N."/>
            <person name="Yamazaki S."/>
            <person name="Fujita N."/>
        </authorList>
    </citation>
    <scope>NUCLEOTIDE SEQUENCE [LARGE SCALE GENOMIC DNA]</scope>
    <source>
        <strain evidence="8">ATCC 700054 / DSM 10555 / JCM 9379 / NBRC 101784 / NCIMB 13414 / VKM Ac-1990 / NM-1</strain>
    </source>
</reference>
<protein>
    <submittedName>
        <fullName evidence="7">Putative major facilitator superfamily transporter</fullName>
    </submittedName>
</protein>
<name>F5XQ27_MICPN</name>
<keyword evidence="2 5" id="KW-0812">Transmembrane</keyword>
<dbReference type="InterPro" id="IPR052714">
    <property type="entry name" value="MFS_Exporter"/>
</dbReference>
<dbReference type="KEGG" id="mph:MLP_38440"/>
<feature type="transmembrane region" description="Helical" evidence="5">
    <location>
        <begin position="373"/>
        <end position="393"/>
    </location>
</feature>
<feature type="transmembrane region" description="Helical" evidence="5">
    <location>
        <begin position="168"/>
        <end position="188"/>
    </location>
</feature>
<keyword evidence="4 5" id="KW-0472">Membrane</keyword>
<feature type="transmembrane region" description="Helical" evidence="5">
    <location>
        <begin position="348"/>
        <end position="367"/>
    </location>
</feature>
<accession>F5XQ27</accession>
<feature type="transmembrane region" description="Helical" evidence="5">
    <location>
        <begin position="77"/>
        <end position="100"/>
    </location>
</feature>
<dbReference type="PANTHER" id="PTHR23531">
    <property type="entry name" value="QUINOLENE RESISTANCE PROTEIN NORA"/>
    <property type="match status" value="1"/>
</dbReference>
<gene>
    <name evidence="7" type="ordered locus">MLP_38440</name>
</gene>
<evidence type="ECO:0000256" key="1">
    <source>
        <dbReference type="ARBA" id="ARBA00004651"/>
    </source>
</evidence>
<dbReference type="PROSITE" id="PS50850">
    <property type="entry name" value="MFS"/>
    <property type="match status" value="1"/>
</dbReference>
<dbReference type="SUPFAM" id="SSF103473">
    <property type="entry name" value="MFS general substrate transporter"/>
    <property type="match status" value="1"/>
</dbReference>
<dbReference type="RefSeq" id="WP_013864700.1">
    <property type="nucleotide sequence ID" value="NC_015635.1"/>
</dbReference>